<evidence type="ECO:0000256" key="7">
    <source>
        <dbReference type="ARBA" id="ARBA00025279"/>
    </source>
</evidence>
<evidence type="ECO:0000259" key="9">
    <source>
        <dbReference type="SMART" id="SM00487"/>
    </source>
</evidence>
<evidence type="ECO:0000256" key="8">
    <source>
        <dbReference type="ARBA" id="ARBA00031715"/>
    </source>
</evidence>
<keyword evidence="5" id="KW-0067">ATP-binding</keyword>
<dbReference type="InterPro" id="IPR027417">
    <property type="entry name" value="P-loop_NTPase"/>
</dbReference>
<dbReference type="GeneID" id="911864"/>
<dbReference type="InterPro" id="IPR014001">
    <property type="entry name" value="Helicase_ATP-bd"/>
</dbReference>
<dbReference type="Proteomes" id="UP000181057">
    <property type="component" value="Segment"/>
</dbReference>
<evidence type="ECO:0000256" key="2">
    <source>
        <dbReference type="ARBA" id="ARBA00014069"/>
    </source>
</evidence>
<dbReference type="SUPFAM" id="SSF52540">
    <property type="entry name" value="P-loop containing nucleoside triphosphate hydrolases"/>
    <property type="match status" value="1"/>
</dbReference>
<dbReference type="RefSeq" id="NP_066839.1">
    <property type="nucleotide sequence ID" value="NC_002577.1"/>
</dbReference>
<organism evidence="10 11">
    <name type="scientific">Gallid alphaherpesvirus 3</name>
    <dbReference type="NCBI Taxonomy" id="35250"/>
    <lineage>
        <taxon>Viruses</taxon>
        <taxon>Duplodnaviria</taxon>
        <taxon>Heunggongvirae</taxon>
        <taxon>Peploviricota</taxon>
        <taxon>Herviviricetes</taxon>
        <taxon>Herpesvirales</taxon>
        <taxon>Orthoherpesviridae</taxon>
        <taxon>Alphaherpesvirinae</taxon>
        <taxon>Mardivirus</taxon>
        <taxon>Mardivirus gallidalpha3</taxon>
    </lineage>
</organism>
<evidence type="ECO:0000256" key="5">
    <source>
        <dbReference type="ARBA" id="ARBA00022840"/>
    </source>
</evidence>
<keyword evidence="6" id="KW-0238">DNA-binding</keyword>
<name>A0A1P7U204_9ALPH</name>
<dbReference type="Pfam" id="PF02399">
    <property type="entry name" value="Herpes_ori_bp"/>
    <property type="match status" value="2"/>
</dbReference>
<sequence length="875" mass="98205">MIDYVCSASLSRILYGEGLIDWIAKNRPGVTTERQSDGPVTFPPPLSSRARNVLVVRAPMGSGKTTALIDWLQRILYNPDTSVLVVSCRRSFTNTLFDKLSNAGLSGFGNYLTASDYSIRGREFYRLLIQIVFDKLSNAGLSGFGNYLTASDYSIRGREFYRLLIQIESLHRIDPDLLGRYEIIILDEVMSTISQLYSPTMRHLSRVDSILTTLLRNCPRIIAMDATINTQLVDMLASMRGEDNIHVIVGEYAAPGFSKRSCTILRNLGTDTLLSVMNSDQSDCFHVRPTPKHGADGTHSRHRSVTETTFFSELSRRLAGGLNICLFSSTISFSEAAARFCLIFTDSVLVLNSTRDIPIDINSWTRYRVVIYTTVVTVGLSFISSHFHSMFAYIKPTRNGPDMVSVYQSLGRIRSLRRNEVLVYIDASGARSEPVFTPMLLNHVIASGGGWPAQFVCATNMLCNNFRRDCVPTFKSADALYIFPRFKYKHLFERCTLNNLSDSINILHALLDANLISVRFDGSDSQLDAETFCAFLADLTADALIAQRDLKHLRKIACGQIQADLIDNEMVEPFIHKYLRHDGSPSDLAQLLTKLAEPLTREQFINITMLEACRATPAALYSEEVFCRIYQYYASGSLPIIGPDGGLGTVAITADFNVSGRWHLYRLCCRWATSLGINPLEGTAKNLDPLSMLRVMQNEYDTFIRSVLEVTRCYLLDARTASKRSVKTTKSALSGLARYPLGRQTEENHAFSVFKVTWEILYGLRLVKSATTFPGGTKVKNLRKAEIEALLDGAGIDRTSIKTHRALYTLLMKNKASFRKTRYEIRRPKWYALVKSRLDAELGIYHDILDLETVLAEVPPACWPRVEGAIDFHSL</sequence>
<reference evidence="10 11" key="1">
    <citation type="journal article" date="2001" name="Curr. Top. Microbiol. Immunol.">
        <title>A complete genomic DNA sequence of Marek's disease virus type 2, strain HPRS24.</title>
        <authorList>
            <person name="Izumiya Y."/>
            <person name="Jang H.K."/>
            <person name="Ono M."/>
            <person name="Mikami T."/>
        </authorList>
    </citation>
    <scope>NUCLEOTIDE SEQUENCE [LARGE SCALE GENOMIC DNA]</scope>
    <source>
        <strain evidence="10">HPRS24</strain>
    </source>
</reference>
<dbReference type="EMBL" id="AB049735">
    <property type="protein sequence ID" value="BAB16517.1"/>
    <property type="molecule type" value="Genomic_DNA"/>
</dbReference>
<evidence type="ECO:0000256" key="6">
    <source>
        <dbReference type="ARBA" id="ARBA00023125"/>
    </source>
</evidence>
<keyword evidence="3" id="KW-0235">DNA replication</keyword>
<dbReference type="InterPro" id="IPR003450">
    <property type="entry name" value="Replication_origin-bd"/>
</dbReference>
<dbReference type="GO" id="GO:0005524">
    <property type="term" value="F:ATP binding"/>
    <property type="evidence" value="ECO:0007669"/>
    <property type="project" value="UniProtKB-KW"/>
</dbReference>
<protein>
    <recommendedName>
        <fullName evidence="2">Replication origin-binding protein</fullName>
    </recommendedName>
    <alternativeName>
        <fullName evidence="8">OriBP</fullName>
    </alternativeName>
</protein>
<dbReference type="KEGG" id="vg:911864"/>
<dbReference type="Gene3D" id="3.40.50.300">
    <property type="entry name" value="P-loop containing nucleotide triphosphate hydrolases"/>
    <property type="match status" value="1"/>
</dbReference>
<evidence type="ECO:0000313" key="10">
    <source>
        <dbReference type="EMBL" id="BAB16517.1"/>
    </source>
</evidence>
<keyword evidence="4" id="KW-0547">Nucleotide-binding</keyword>
<feature type="domain" description="Helicase ATP-binding" evidence="9">
    <location>
        <begin position="27"/>
        <end position="261"/>
    </location>
</feature>
<evidence type="ECO:0000313" key="11">
    <source>
        <dbReference type="Proteomes" id="UP000181057"/>
    </source>
</evidence>
<dbReference type="SMART" id="SM00487">
    <property type="entry name" value="DEXDc"/>
    <property type="match status" value="1"/>
</dbReference>
<dbReference type="GO" id="GO:0006260">
    <property type="term" value="P:DNA replication"/>
    <property type="evidence" value="ECO:0007669"/>
    <property type="project" value="UniProtKB-KW"/>
</dbReference>
<dbReference type="OrthoDB" id="680at10239"/>
<dbReference type="GO" id="GO:0003688">
    <property type="term" value="F:DNA replication origin binding"/>
    <property type="evidence" value="ECO:0007669"/>
    <property type="project" value="InterPro"/>
</dbReference>
<comment type="similarity">
    <text evidence="1">Belongs to the herpesviridae OriBP family.</text>
</comment>
<accession>A0A1P7U204</accession>
<evidence type="ECO:0000256" key="4">
    <source>
        <dbReference type="ARBA" id="ARBA00022741"/>
    </source>
</evidence>
<evidence type="ECO:0000256" key="3">
    <source>
        <dbReference type="ARBA" id="ARBA00022705"/>
    </source>
</evidence>
<evidence type="ECO:0000256" key="1">
    <source>
        <dbReference type="ARBA" id="ARBA00007195"/>
    </source>
</evidence>
<proteinExistence type="inferred from homology"/>
<gene>
    <name evidence="10" type="primary">UL9</name>
</gene>
<comment type="function">
    <text evidence="7">Functions as a docking protein to recruit essential components of the viral replication machinery to viral DNA origins. In the presence of the major DNA-binding protein, opens dsDNA leading to a conformational change in the origin that facilitates DNA unwinding and subsequent replication.</text>
</comment>